<feature type="compositionally biased region" description="Low complexity" evidence="1">
    <location>
        <begin position="304"/>
        <end position="318"/>
    </location>
</feature>
<evidence type="ECO:0000313" key="3">
    <source>
        <dbReference type="Proteomes" id="UP000772434"/>
    </source>
</evidence>
<dbReference type="AlphaFoldDB" id="A0A9P5PR71"/>
<dbReference type="EMBL" id="JADNRY010000087">
    <property type="protein sequence ID" value="KAF9066500.1"/>
    <property type="molecule type" value="Genomic_DNA"/>
</dbReference>
<keyword evidence="3" id="KW-1185">Reference proteome</keyword>
<reference evidence="2" key="1">
    <citation type="submission" date="2020-11" db="EMBL/GenBank/DDBJ databases">
        <authorList>
            <consortium name="DOE Joint Genome Institute"/>
            <person name="Ahrendt S."/>
            <person name="Riley R."/>
            <person name="Andreopoulos W."/>
            <person name="Labutti K."/>
            <person name="Pangilinan J."/>
            <person name="Ruiz-Duenas F.J."/>
            <person name="Barrasa J.M."/>
            <person name="Sanchez-Garcia M."/>
            <person name="Camarero S."/>
            <person name="Miyauchi S."/>
            <person name="Serrano A."/>
            <person name="Linde D."/>
            <person name="Babiker R."/>
            <person name="Drula E."/>
            <person name="Ayuso-Fernandez I."/>
            <person name="Pacheco R."/>
            <person name="Padilla G."/>
            <person name="Ferreira P."/>
            <person name="Barriuso J."/>
            <person name="Kellner H."/>
            <person name="Castanera R."/>
            <person name="Alfaro M."/>
            <person name="Ramirez L."/>
            <person name="Pisabarro A.G."/>
            <person name="Kuo A."/>
            <person name="Tritt A."/>
            <person name="Lipzen A."/>
            <person name="He G."/>
            <person name="Yan M."/>
            <person name="Ng V."/>
            <person name="Cullen D."/>
            <person name="Martin F."/>
            <person name="Rosso M.-N."/>
            <person name="Henrissat B."/>
            <person name="Hibbett D."/>
            <person name="Martinez A.T."/>
            <person name="Grigoriev I.V."/>
        </authorList>
    </citation>
    <scope>NUCLEOTIDE SEQUENCE</scope>
    <source>
        <strain evidence="2">AH 40177</strain>
    </source>
</reference>
<dbReference type="OrthoDB" id="2875055at2759"/>
<organism evidence="2 3">
    <name type="scientific">Rhodocollybia butyracea</name>
    <dbReference type="NCBI Taxonomy" id="206335"/>
    <lineage>
        <taxon>Eukaryota</taxon>
        <taxon>Fungi</taxon>
        <taxon>Dikarya</taxon>
        <taxon>Basidiomycota</taxon>
        <taxon>Agaricomycotina</taxon>
        <taxon>Agaricomycetes</taxon>
        <taxon>Agaricomycetidae</taxon>
        <taxon>Agaricales</taxon>
        <taxon>Marasmiineae</taxon>
        <taxon>Omphalotaceae</taxon>
        <taxon>Rhodocollybia</taxon>
    </lineage>
</organism>
<feature type="region of interest" description="Disordered" evidence="1">
    <location>
        <begin position="304"/>
        <end position="323"/>
    </location>
</feature>
<name>A0A9P5PR71_9AGAR</name>
<comment type="caution">
    <text evidence="2">The sequence shown here is derived from an EMBL/GenBank/DDBJ whole genome shotgun (WGS) entry which is preliminary data.</text>
</comment>
<accession>A0A9P5PR71</accession>
<gene>
    <name evidence="2" type="ORF">BDP27DRAFT_1449728</name>
</gene>
<proteinExistence type="predicted"/>
<evidence type="ECO:0000313" key="2">
    <source>
        <dbReference type="EMBL" id="KAF9066500.1"/>
    </source>
</evidence>
<evidence type="ECO:0000256" key="1">
    <source>
        <dbReference type="SAM" id="MobiDB-lite"/>
    </source>
</evidence>
<sequence length="353" mass="38736">MQTLTWKDFLHFSPSCCPQLGKIPNEKASTAPDTFSACHAPNASKLLRQSSPDLSEKDFSSHDPLPSDVAAILRHLEFTISRAVIITGEGDATMMLAQWLGAAGIILDVLDIRLRSVQPSLRISKQGDQNLTSFEINQEEPSKGVGIQVEKPSVLASYCADLVQPHEYTPERQENGRATLVKLDLQVQHNPPSEVGIIVDAFRVVFVEYVTLGDPQKEHRAAIVSKAYGIVPCPSPSHFTNNSAYLRIPTPKYPILVNPIQACNPSKWTGKLDIQLMPMPGLAEMALMGRTLKRRNSLMLMNHSWSGSSDSSRSSSDSNLEGNANETLQLGNYASTWKGVFGPAHNAVIFKFT</sequence>
<dbReference type="Proteomes" id="UP000772434">
    <property type="component" value="Unassembled WGS sequence"/>
</dbReference>
<protein>
    <submittedName>
        <fullName evidence="2">Uncharacterized protein</fullName>
    </submittedName>
</protein>